<reference evidence="5" key="1">
    <citation type="journal article" date="2020" name="Ecol. Evol.">
        <title>Genome structure and content of the rice root-knot nematode (Meloidogyne graminicola).</title>
        <authorList>
            <person name="Phan N.T."/>
            <person name="Danchin E.G.J."/>
            <person name="Klopp C."/>
            <person name="Perfus-Barbeoch L."/>
            <person name="Kozlowski D.K."/>
            <person name="Koutsovoulos G.D."/>
            <person name="Lopez-Roques C."/>
            <person name="Bouchez O."/>
            <person name="Zahm M."/>
            <person name="Besnard G."/>
            <person name="Bellafiore S."/>
        </authorList>
    </citation>
    <scope>NUCLEOTIDE SEQUENCE</scope>
    <source>
        <strain evidence="5">VN-18</strain>
    </source>
</reference>
<dbReference type="InterPro" id="IPR055418">
    <property type="entry name" value="UFD1_N2"/>
</dbReference>
<dbReference type="InterPro" id="IPR004854">
    <property type="entry name" value="Ufd1-like"/>
</dbReference>
<gene>
    <name evidence="5" type="ORF">Mgra_00003641</name>
</gene>
<dbReference type="InterPro" id="IPR055417">
    <property type="entry name" value="UFD1_N1"/>
</dbReference>
<evidence type="ECO:0000259" key="4">
    <source>
        <dbReference type="Pfam" id="PF24842"/>
    </source>
</evidence>
<dbReference type="AlphaFoldDB" id="A0A8S9ZV87"/>
<comment type="caution">
    <text evidence="5">The sequence shown here is derived from an EMBL/GenBank/DDBJ whole genome shotgun (WGS) entry which is preliminary data.</text>
</comment>
<evidence type="ECO:0000256" key="1">
    <source>
        <dbReference type="ARBA" id="ARBA00006043"/>
    </source>
</evidence>
<accession>A0A8S9ZV87</accession>
<proteinExistence type="inferred from homology"/>
<dbReference type="OrthoDB" id="422728at2759"/>
<dbReference type="InterPro" id="IPR042299">
    <property type="entry name" value="Ufd1-like_Nn"/>
</dbReference>
<evidence type="ECO:0000313" key="6">
    <source>
        <dbReference type="Proteomes" id="UP000605970"/>
    </source>
</evidence>
<dbReference type="PANTHER" id="PTHR12555">
    <property type="entry name" value="UBIQUITIN FUSION DEGRADATON PROTEIN 1"/>
    <property type="match status" value="1"/>
</dbReference>
<dbReference type="GO" id="GO:0031593">
    <property type="term" value="F:polyubiquitin modification-dependent protein binding"/>
    <property type="evidence" value="ECO:0007669"/>
    <property type="project" value="TreeGrafter"/>
</dbReference>
<name>A0A8S9ZV87_9BILA</name>
<dbReference type="EMBL" id="JABEBT010000025">
    <property type="protein sequence ID" value="KAF7636901.1"/>
    <property type="molecule type" value="Genomic_DNA"/>
</dbReference>
<dbReference type="GO" id="GO:0036503">
    <property type="term" value="P:ERAD pathway"/>
    <property type="evidence" value="ECO:0007669"/>
    <property type="project" value="TreeGrafter"/>
</dbReference>
<dbReference type="GO" id="GO:0034098">
    <property type="term" value="C:VCP-NPL4-UFD1 AAA ATPase complex"/>
    <property type="evidence" value="ECO:0007669"/>
    <property type="project" value="TreeGrafter"/>
</dbReference>
<keyword evidence="6" id="KW-1185">Reference proteome</keyword>
<dbReference type="Gene3D" id="2.40.40.50">
    <property type="entry name" value="Ubiquitin fusion degradation protein UFD1, N-terminal domain"/>
    <property type="match status" value="1"/>
</dbReference>
<keyword evidence="2" id="KW-0833">Ubl conjugation pathway</keyword>
<sequence>MNYLVFVHQVFGINVLLYRIIKFPRPSLDEVCTQLTYLHCGVLDYSSDKEECCYLPPWMMRQLNLKDGDPAWFQYISANLPDGTFVKFKPLLLKRVLNSINTGNIKAMRTLMEGQLKKYQCLTVGDEIDINVGVNNDEIRFRVVSLLPLHVVNITNCDLKVDFDDYYLLTETAIFDEHKLEPVIDVDYKPGQLCFIRRQGYLTNKLVKELDNKNNKTRSRTTKPGK</sequence>
<dbReference type="Pfam" id="PF24842">
    <property type="entry name" value="UFD1_N2"/>
    <property type="match status" value="1"/>
</dbReference>
<dbReference type="Proteomes" id="UP000605970">
    <property type="component" value="Unassembled WGS sequence"/>
</dbReference>
<feature type="domain" description="Ubiquitin fusion degradation protein UFD1 N-terminal subdomain 1" evidence="3">
    <location>
        <begin position="36"/>
        <end position="74"/>
    </location>
</feature>
<feature type="domain" description="Ubiquitin fusion degradation protein UFD1 N-terminal subdomain 2" evidence="4">
    <location>
        <begin position="83"/>
        <end position="164"/>
    </location>
</feature>
<dbReference type="Gene3D" id="3.10.330.10">
    <property type="match status" value="1"/>
</dbReference>
<evidence type="ECO:0000259" key="3">
    <source>
        <dbReference type="Pfam" id="PF03152"/>
    </source>
</evidence>
<dbReference type="Pfam" id="PF03152">
    <property type="entry name" value="UFD1_N1"/>
    <property type="match status" value="1"/>
</dbReference>
<evidence type="ECO:0000313" key="5">
    <source>
        <dbReference type="EMBL" id="KAF7636901.1"/>
    </source>
</evidence>
<protein>
    <submittedName>
        <fullName evidence="5">Uncharacterized protein</fullName>
    </submittedName>
</protein>
<organism evidence="5 6">
    <name type="scientific">Meloidogyne graminicola</name>
    <dbReference type="NCBI Taxonomy" id="189291"/>
    <lineage>
        <taxon>Eukaryota</taxon>
        <taxon>Metazoa</taxon>
        <taxon>Ecdysozoa</taxon>
        <taxon>Nematoda</taxon>
        <taxon>Chromadorea</taxon>
        <taxon>Rhabditida</taxon>
        <taxon>Tylenchina</taxon>
        <taxon>Tylenchomorpha</taxon>
        <taxon>Tylenchoidea</taxon>
        <taxon>Meloidogynidae</taxon>
        <taxon>Meloidogyninae</taxon>
        <taxon>Meloidogyne</taxon>
    </lineage>
</organism>
<comment type="similarity">
    <text evidence="1">Belongs to the UFD1 family.</text>
</comment>
<dbReference type="PANTHER" id="PTHR12555:SF13">
    <property type="entry name" value="UBIQUITIN RECOGNITION FACTOR IN ER-ASSOCIATED DEGRADATION PROTEIN 1"/>
    <property type="match status" value="1"/>
</dbReference>
<evidence type="ECO:0000256" key="2">
    <source>
        <dbReference type="ARBA" id="ARBA00022786"/>
    </source>
</evidence>
<dbReference type="GO" id="GO:0006511">
    <property type="term" value="P:ubiquitin-dependent protein catabolic process"/>
    <property type="evidence" value="ECO:0007669"/>
    <property type="project" value="InterPro"/>
</dbReference>